<evidence type="ECO:0000256" key="2">
    <source>
        <dbReference type="ARBA" id="ARBA00008164"/>
    </source>
</evidence>
<dbReference type="InterPro" id="IPR043202">
    <property type="entry name" value="Band-7_stomatin-like"/>
</dbReference>
<protein>
    <submittedName>
        <fullName evidence="4">Membrane protein</fullName>
    </submittedName>
</protein>
<dbReference type="GO" id="GO:0005886">
    <property type="term" value="C:plasma membrane"/>
    <property type="evidence" value="ECO:0007669"/>
    <property type="project" value="InterPro"/>
</dbReference>
<dbReference type="InterPro" id="IPR001107">
    <property type="entry name" value="Band_7"/>
</dbReference>
<dbReference type="AlphaFoldDB" id="A0A6P2HWK7"/>
<dbReference type="InterPro" id="IPR001972">
    <property type="entry name" value="Stomatin_HflK_fam"/>
</dbReference>
<proteinExistence type="inferred from homology"/>
<dbReference type="CDD" id="cd13438">
    <property type="entry name" value="SPFH_eoslipins_u2"/>
    <property type="match status" value="1"/>
</dbReference>
<dbReference type="PANTHER" id="PTHR10264:SF83">
    <property type="entry name" value="BLL5629 PROTEIN"/>
    <property type="match status" value="1"/>
</dbReference>
<dbReference type="InterPro" id="IPR036013">
    <property type="entry name" value="Band_7/SPFH_dom_sf"/>
</dbReference>
<gene>
    <name evidence="4" type="ORF">BPS26883_00821</name>
</gene>
<dbReference type="Gene3D" id="6.10.250.2090">
    <property type="match status" value="1"/>
</dbReference>
<accession>A0A6P2HWK7</accession>
<sequence length="414" mass="45919">MNANAGPRAARPVASRPDPYDACRPAVIEEKDKNMWKRHVVKKNERALLMNEGDFVKVLEPGVFRAFDPFKRLSVQTARLDAPLADAALADYLRHDAADVLAQHFVAMDLADDEAGLRYEDDVLVEILPPGTRRLYWRGLIAHRLERVDLSQDSMLSAALAKRIAQPALRARGVAGLTGVLLAQVPAYHVGVLKIDGKIERLLDPGLSAFWRFNRDVAVEYVDLRVQSVEVGGQEILTRDKVALRLNLSATWCYADVLHAFGQLQKPVEHLYRELQFALRAAVGTRSLDELLEDKQAIDEVVIAQVRARLANSGVEVRSVGVKDIVLPGDMKTILAQVVEAEKAAQANVIRRREETAATRSLLNTAKVMEENPTALRLKELETLERVAERIDRISVFGGLDQVLNGLVSIKGAQ</sequence>
<dbReference type="Pfam" id="PF01145">
    <property type="entry name" value="Band_7"/>
    <property type="match status" value="1"/>
</dbReference>
<feature type="domain" description="Band 7" evidence="3">
    <location>
        <begin position="180"/>
        <end position="339"/>
    </location>
</feature>
<dbReference type="Proteomes" id="UP000494162">
    <property type="component" value="Unassembled WGS sequence"/>
</dbReference>
<dbReference type="PANTHER" id="PTHR10264">
    <property type="entry name" value="BAND 7 PROTEIN-RELATED"/>
    <property type="match status" value="1"/>
</dbReference>
<name>A0A6P2HWK7_9BURK</name>
<dbReference type="Gene3D" id="3.30.479.30">
    <property type="entry name" value="Band 7 domain"/>
    <property type="match status" value="1"/>
</dbReference>
<evidence type="ECO:0000313" key="4">
    <source>
        <dbReference type="EMBL" id="VWB20599.1"/>
    </source>
</evidence>
<dbReference type="SMART" id="SM00244">
    <property type="entry name" value="PHB"/>
    <property type="match status" value="1"/>
</dbReference>
<organism evidence="4 5">
    <name type="scientific">Burkholderia pseudomultivorans</name>
    <dbReference type="NCBI Taxonomy" id="1207504"/>
    <lineage>
        <taxon>Bacteria</taxon>
        <taxon>Pseudomonadati</taxon>
        <taxon>Pseudomonadota</taxon>
        <taxon>Betaproteobacteria</taxon>
        <taxon>Burkholderiales</taxon>
        <taxon>Burkholderiaceae</taxon>
        <taxon>Burkholderia</taxon>
        <taxon>Burkholderia cepacia complex</taxon>
    </lineage>
</organism>
<dbReference type="PRINTS" id="PR00721">
    <property type="entry name" value="STOMATIN"/>
</dbReference>
<evidence type="ECO:0000313" key="5">
    <source>
        <dbReference type="Proteomes" id="UP000494162"/>
    </source>
</evidence>
<comment type="subcellular location">
    <subcellularLocation>
        <location evidence="1">Membrane</location>
        <topology evidence="1">Single-pass membrane protein</topology>
    </subcellularLocation>
</comment>
<dbReference type="SUPFAM" id="SSF117892">
    <property type="entry name" value="Band 7/SPFH domain"/>
    <property type="match status" value="1"/>
</dbReference>
<dbReference type="EMBL" id="CABVPP010000003">
    <property type="protein sequence ID" value="VWB20599.1"/>
    <property type="molecule type" value="Genomic_DNA"/>
</dbReference>
<evidence type="ECO:0000256" key="1">
    <source>
        <dbReference type="ARBA" id="ARBA00004167"/>
    </source>
</evidence>
<reference evidence="4 5" key="1">
    <citation type="submission" date="2019-09" db="EMBL/GenBank/DDBJ databases">
        <authorList>
            <person name="Depoorter E."/>
        </authorList>
    </citation>
    <scope>NUCLEOTIDE SEQUENCE [LARGE SCALE GENOMIC DNA]</scope>
    <source>
        <strain evidence="4">LMG 26883</strain>
    </source>
</reference>
<comment type="similarity">
    <text evidence="2">Belongs to the band 7/mec-2 family.</text>
</comment>
<evidence type="ECO:0000259" key="3">
    <source>
        <dbReference type="SMART" id="SM00244"/>
    </source>
</evidence>